<dbReference type="GO" id="GO:0003723">
    <property type="term" value="F:RNA binding"/>
    <property type="evidence" value="ECO:0007669"/>
    <property type="project" value="UniProtKB-UniRule"/>
</dbReference>
<dbReference type="GO" id="GO:0005829">
    <property type="term" value="C:cytosol"/>
    <property type="evidence" value="ECO:0007669"/>
    <property type="project" value="TreeGrafter"/>
</dbReference>
<dbReference type="GO" id="GO:0070929">
    <property type="term" value="P:trans-translation"/>
    <property type="evidence" value="ECO:0007669"/>
    <property type="project" value="UniProtKB-UniRule"/>
</dbReference>
<dbReference type="InterPro" id="IPR020081">
    <property type="entry name" value="SsrA-bd_prot_CS"/>
</dbReference>
<keyword evidence="1 3" id="KW-0963">Cytoplasm</keyword>
<evidence type="ECO:0000256" key="2">
    <source>
        <dbReference type="ARBA" id="ARBA00022884"/>
    </source>
</evidence>
<dbReference type="SUPFAM" id="SSF74982">
    <property type="entry name" value="Small protein B (SmpB)"/>
    <property type="match status" value="1"/>
</dbReference>
<sequence>MAKKEKAEFKKNVSIKNRKASHEYHFVEKFTAGMVLTGTEIKSIRQSKVNMQDAFCLFVGEELFVRNMHIAPYEMSTMVNHEAKADRKLLLNKRELRKIKEALKDQGVTIVPTFMYITSRGWAKIEIAVSKGKKLYDKRQDLKAKDQKREMGKY</sequence>
<name>A0A315Z683_SEDFL</name>
<dbReference type="RefSeq" id="WP_109621813.1">
    <property type="nucleotide sequence ID" value="NZ_QGDO01000007.1"/>
</dbReference>
<protein>
    <recommendedName>
        <fullName evidence="3">SsrA-binding protein</fullName>
    </recommendedName>
    <alternativeName>
        <fullName evidence="3">Small protein B</fullName>
    </alternativeName>
</protein>
<dbReference type="PANTHER" id="PTHR30308:SF2">
    <property type="entry name" value="SSRA-BINDING PROTEIN"/>
    <property type="match status" value="1"/>
</dbReference>
<comment type="function">
    <text evidence="3">Required for rescue of stalled ribosomes mediated by trans-translation. Binds to transfer-messenger RNA (tmRNA), required for stable association of tmRNA with ribosomes. tmRNA and SmpB together mimic tRNA shape, replacing the anticodon stem-loop with SmpB. tmRNA is encoded by the ssrA gene; the 2 termini fold to resemble tRNA(Ala) and it encodes a 'tag peptide', a short internal open reading frame. During trans-translation Ala-aminoacylated tmRNA acts like a tRNA, entering the A-site of stalled ribosomes, displacing the stalled mRNA. The ribosome then switches to translate the ORF on the tmRNA; the nascent peptide is terminated with the 'tag peptide' encoded by the tmRNA and targeted for degradation. The ribosome is freed to recommence translation, which seems to be the essential function of trans-translation.</text>
</comment>
<organism evidence="4 5">
    <name type="scientific">Sediminitomix flava</name>
    <dbReference type="NCBI Taxonomy" id="379075"/>
    <lineage>
        <taxon>Bacteria</taxon>
        <taxon>Pseudomonadati</taxon>
        <taxon>Bacteroidota</taxon>
        <taxon>Cytophagia</taxon>
        <taxon>Cytophagales</taxon>
        <taxon>Flammeovirgaceae</taxon>
        <taxon>Sediminitomix</taxon>
    </lineage>
</organism>
<dbReference type="Gene3D" id="2.40.280.10">
    <property type="match status" value="1"/>
</dbReference>
<comment type="caution">
    <text evidence="4">The sequence shown here is derived from an EMBL/GenBank/DDBJ whole genome shotgun (WGS) entry which is preliminary data.</text>
</comment>
<evidence type="ECO:0000313" key="5">
    <source>
        <dbReference type="Proteomes" id="UP000245535"/>
    </source>
</evidence>
<evidence type="ECO:0000313" key="4">
    <source>
        <dbReference type="EMBL" id="PWJ38596.1"/>
    </source>
</evidence>
<dbReference type="NCBIfam" id="TIGR00086">
    <property type="entry name" value="smpB"/>
    <property type="match status" value="1"/>
</dbReference>
<dbReference type="PROSITE" id="PS01317">
    <property type="entry name" value="SSRP"/>
    <property type="match status" value="1"/>
</dbReference>
<comment type="similarity">
    <text evidence="3">Belongs to the SmpB family.</text>
</comment>
<dbReference type="PANTHER" id="PTHR30308">
    <property type="entry name" value="TMRNA-BINDING COMPONENT OF TRANS-TRANSLATION TAGGING COMPLEX"/>
    <property type="match status" value="1"/>
</dbReference>
<dbReference type="OrthoDB" id="9805462at2"/>
<evidence type="ECO:0000256" key="1">
    <source>
        <dbReference type="ARBA" id="ARBA00022490"/>
    </source>
</evidence>
<dbReference type="Proteomes" id="UP000245535">
    <property type="component" value="Unassembled WGS sequence"/>
</dbReference>
<accession>A0A315Z683</accession>
<dbReference type="GO" id="GO:0070930">
    <property type="term" value="P:trans-translation-dependent protein tagging"/>
    <property type="evidence" value="ECO:0007669"/>
    <property type="project" value="TreeGrafter"/>
</dbReference>
<dbReference type="AlphaFoldDB" id="A0A315Z683"/>
<gene>
    <name evidence="3" type="primary">smpB</name>
    <name evidence="4" type="ORF">BC781_107186</name>
</gene>
<dbReference type="InterPro" id="IPR000037">
    <property type="entry name" value="SsrA-bd_prot"/>
</dbReference>
<dbReference type="EMBL" id="QGDO01000007">
    <property type="protein sequence ID" value="PWJ38596.1"/>
    <property type="molecule type" value="Genomic_DNA"/>
</dbReference>
<dbReference type="Pfam" id="PF01668">
    <property type="entry name" value="SmpB"/>
    <property type="match status" value="1"/>
</dbReference>
<dbReference type="CDD" id="cd09294">
    <property type="entry name" value="SmpB"/>
    <property type="match status" value="1"/>
</dbReference>
<dbReference type="InterPro" id="IPR023620">
    <property type="entry name" value="SmpB"/>
</dbReference>
<dbReference type="HAMAP" id="MF_00023">
    <property type="entry name" value="SmpB"/>
    <property type="match status" value="1"/>
</dbReference>
<comment type="subcellular location">
    <subcellularLocation>
        <location evidence="3">Cytoplasm</location>
    </subcellularLocation>
    <text evidence="3">The tmRNA-SmpB complex associates with stalled 70S ribosomes.</text>
</comment>
<keyword evidence="5" id="KW-1185">Reference proteome</keyword>
<proteinExistence type="inferred from homology"/>
<dbReference type="NCBIfam" id="NF003843">
    <property type="entry name" value="PRK05422.1"/>
    <property type="match status" value="1"/>
</dbReference>
<keyword evidence="2 3" id="KW-0694">RNA-binding</keyword>
<evidence type="ECO:0000256" key="3">
    <source>
        <dbReference type="HAMAP-Rule" id="MF_00023"/>
    </source>
</evidence>
<reference evidence="4 5" key="1">
    <citation type="submission" date="2018-03" db="EMBL/GenBank/DDBJ databases">
        <title>Genomic Encyclopedia of Archaeal and Bacterial Type Strains, Phase II (KMG-II): from individual species to whole genera.</title>
        <authorList>
            <person name="Goeker M."/>
        </authorList>
    </citation>
    <scope>NUCLEOTIDE SEQUENCE [LARGE SCALE GENOMIC DNA]</scope>
    <source>
        <strain evidence="4 5">DSM 28229</strain>
    </source>
</reference>